<sequence length="246" mass="26721">MPESTSVNLISDGYGFGVSDSDDTTNPATQLIRVENGGIFRAKCTDQSSQTGINYRLNQLQRLRNTIFSFQDDTYKIPYTDAKPHINPVGMSCSCTGTIDAAKQQTGASWLISGLPMGMKLKVSIYQYLDGEEATSITEDWLIRVQGDNQSVICTPLITSDVLTATSGTALVNTTGETDNFLKSIVAAAGRFWRGDSTRKRLTVRNNNDDNSVSTGPAVGRKFRIYLPANPAASGLLHYSVSMEVV</sequence>
<protein>
    <submittedName>
        <fullName evidence="1">Uncharacterized protein</fullName>
    </submittedName>
</protein>
<accession>A0A378AY45</accession>
<evidence type="ECO:0000313" key="2">
    <source>
        <dbReference type="Proteomes" id="UP000254487"/>
    </source>
</evidence>
<evidence type="ECO:0000313" key="1">
    <source>
        <dbReference type="EMBL" id="STV24885.1"/>
    </source>
</evidence>
<dbReference type="AlphaFoldDB" id="A0A378AY45"/>
<proteinExistence type="predicted"/>
<dbReference type="Proteomes" id="UP000254487">
    <property type="component" value="Unassembled WGS sequence"/>
</dbReference>
<gene>
    <name evidence="1" type="ORF">NCTC10313_06360</name>
</gene>
<organism evidence="1 2">
    <name type="scientific">Klebsiella pneumoniae subsp. ozaenae</name>
    <dbReference type="NCBI Taxonomy" id="574"/>
    <lineage>
        <taxon>Bacteria</taxon>
        <taxon>Pseudomonadati</taxon>
        <taxon>Pseudomonadota</taxon>
        <taxon>Gammaproteobacteria</taxon>
        <taxon>Enterobacterales</taxon>
        <taxon>Enterobacteriaceae</taxon>
        <taxon>Klebsiella/Raoultella group</taxon>
        <taxon>Klebsiella</taxon>
        <taxon>Klebsiella pneumoniae complex</taxon>
    </lineage>
</organism>
<dbReference type="EMBL" id="UGLW01000003">
    <property type="protein sequence ID" value="STV24885.1"/>
    <property type="molecule type" value="Genomic_DNA"/>
</dbReference>
<name>A0A378AY45_KLEPO</name>
<reference evidence="1 2" key="1">
    <citation type="submission" date="2018-06" db="EMBL/GenBank/DDBJ databases">
        <authorList>
            <consortium name="Pathogen Informatics"/>
            <person name="Doyle S."/>
        </authorList>
    </citation>
    <scope>NUCLEOTIDE SEQUENCE [LARGE SCALE GENOMIC DNA]</scope>
    <source>
        <strain evidence="1 2">NCTC10313</strain>
    </source>
</reference>